<dbReference type="InterPro" id="IPR003797">
    <property type="entry name" value="DegV"/>
</dbReference>
<evidence type="ECO:0000256" key="1">
    <source>
        <dbReference type="ARBA" id="ARBA00023121"/>
    </source>
</evidence>
<dbReference type="GO" id="GO:0006071">
    <property type="term" value="P:glycerol metabolic process"/>
    <property type="evidence" value="ECO:0007669"/>
    <property type="project" value="InterPro"/>
</dbReference>
<dbReference type="InterPro" id="IPR043168">
    <property type="entry name" value="DegV_C"/>
</dbReference>
<dbReference type="Pfam" id="PF02734">
    <property type="entry name" value="Dak2"/>
    <property type="match status" value="1"/>
</dbReference>
<dbReference type="PROSITE" id="PS51482">
    <property type="entry name" value="DEGV"/>
    <property type="match status" value="1"/>
</dbReference>
<dbReference type="NCBIfam" id="TIGR00762">
    <property type="entry name" value="DegV"/>
    <property type="match status" value="1"/>
</dbReference>
<dbReference type="EMBL" id="FOTI01000036">
    <property type="protein sequence ID" value="SFL85230.1"/>
    <property type="molecule type" value="Genomic_DNA"/>
</dbReference>
<evidence type="ECO:0000313" key="3">
    <source>
        <dbReference type="EMBL" id="SFL85230.1"/>
    </source>
</evidence>
<name>A0A1I4L2H8_9FIRM</name>
<dbReference type="GO" id="GO:0004371">
    <property type="term" value="F:glycerone kinase activity"/>
    <property type="evidence" value="ECO:0007669"/>
    <property type="project" value="InterPro"/>
</dbReference>
<proteinExistence type="predicted"/>
<dbReference type="AlphaFoldDB" id="A0A1I4L2H8"/>
<dbReference type="PANTHER" id="PTHR33434">
    <property type="entry name" value="DEGV DOMAIN-CONTAINING PROTEIN DR_1986-RELATED"/>
    <property type="match status" value="1"/>
</dbReference>
<dbReference type="GO" id="GO:0008289">
    <property type="term" value="F:lipid binding"/>
    <property type="evidence" value="ECO:0007669"/>
    <property type="project" value="UniProtKB-KW"/>
</dbReference>
<gene>
    <name evidence="3" type="ORF">SAMN02983006_02194</name>
</gene>
<dbReference type="InterPro" id="IPR004007">
    <property type="entry name" value="DhaL_dom"/>
</dbReference>
<dbReference type="PROSITE" id="PS51480">
    <property type="entry name" value="DHAL"/>
    <property type="match status" value="1"/>
</dbReference>
<dbReference type="InterPro" id="IPR036117">
    <property type="entry name" value="DhaL_dom_sf"/>
</dbReference>
<feature type="domain" description="DhaL" evidence="2">
    <location>
        <begin position="9"/>
        <end position="199"/>
    </location>
</feature>
<dbReference type="Gene3D" id="3.40.50.10170">
    <property type="match status" value="1"/>
</dbReference>
<dbReference type="STRING" id="29563.SAMN02983006_02194"/>
<dbReference type="Gene3D" id="1.25.40.340">
    <property type="match status" value="1"/>
</dbReference>
<evidence type="ECO:0000259" key="2">
    <source>
        <dbReference type="PROSITE" id="PS51480"/>
    </source>
</evidence>
<dbReference type="PANTHER" id="PTHR33434:SF8">
    <property type="entry name" value="DEGV DOMAIN-CONTAINING PROTEIN SPR1019"/>
    <property type="match status" value="1"/>
</dbReference>
<evidence type="ECO:0000313" key="4">
    <source>
        <dbReference type="Proteomes" id="UP000199006"/>
    </source>
</evidence>
<dbReference type="Gene3D" id="3.30.1180.10">
    <property type="match status" value="1"/>
</dbReference>
<organism evidence="3 4">
    <name type="scientific">Halanaerobium salsuginis</name>
    <dbReference type="NCBI Taxonomy" id="29563"/>
    <lineage>
        <taxon>Bacteria</taxon>
        <taxon>Bacillati</taxon>
        <taxon>Bacillota</taxon>
        <taxon>Clostridia</taxon>
        <taxon>Halanaerobiales</taxon>
        <taxon>Halanaerobiaceae</taxon>
        <taxon>Halanaerobium</taxon>
    </lineage>
</organism>
<sequence length="605" mass="66943">MKINYLDGKRAYSAFLAGANRVISQQQYLNEINLFPVSDGDTGSNLTYTLSTICRESTSQKSLAALFTELGKIALQGALGNSGIIFAQFINGFAKNLDKAEKIKLIKFAETVEAAVDYTYRSLANPVEGTILTVMKAWADSLKNQSRQTQDFVVALEKSLIKARYSLNQTTQQLEVLRKAAVVDAGAKAFVLFLTGIIDLIHKGTLANQNFEFAGNIADQLAKYSREELSSAEFANKKIEFRYCTEAYLENLQTTVVELKDKLKGLGNSLLVAQSGQRTRIHIHTNIPARIFNILAAESSFIKQKVDDMQLQQAVKYNQHSKIALLTDSIADLPQDFKDKHQIHILPLNILIGGEKFIDRLAIKASDLFELTSKLPEFPTSAQPTPETINRKLTYLAEYYDSIIVITVSSAMSGLYSAVKKAANKLISTAEISQIEVIDSKTNSAAQGLLVMEAAKKIAEGKSFTEIVSFLKAVRNKLYIYVSVSDFKYMIRGGRIKSWKGKLANLINLHPIISIDSKGQGMIKTRSFSKKANLNKIKNILKKHEEKNGIANLAIVHGNDQQRAHEFEQMINNLLNVKVEFVEEISSVVALNAGSGSTAVALLEK</sequence>
<keyword evidence="4" id="KW-1185">Reference proteome</keyword>
<protein>
    <recommendedName>
        <fullName evidence="2">DhaL domain-containing protein</fullName>
    </recommendedName>
</protein>
<dbReference type="OrthoDB" id="9780216at2"/>
<dbReference type="Proteomes" id="UP000199006">
    <property type="component" value="Unassembled WGS sequence"/>
</dbReference>
<dbReference type="SUPFAM" id="SSF101473">
    <property type="entry name" value="DhaL-like"/>
    <property type="match status" value="1"/>
</dbReference>
<reference evidence="3 4" key="1">
    <citation type="submission" date="2016-10" db="EMBL/GenBank/DDBJ databases">
        <authorList>
            <person name="de Groot N.N."/>
        </authorList>
    </citation>
    <scope>NUCLEOTIDE SEQUENCE [LARGE SCALE GENOMIC DNA]</scope>
    <source>
        <strain evidence="3 4">ATCC 51327</strain>
    </source>
</reference>
<dbReference type="InterPro" id="IPR050270">
    <property type="entry name" value="DegV_domain_contain"/>
</dbReference>
<dbReference type="RefSeq" id="WP_089862237.1">
    <property type="nucleotide sequence ID" value="NZ_FOTI01000036.1"/>
</dbReference>
<dbReference type="SUPFAM" id="SSF82549">
    <property type="entry name" value="DAK1/DegV-like"/>
    <property type="match status" value="1"/>
</dbReference>
<dbReference type="Pfam" id="PF21645">
    <property type="entry name" value="FakA-like_M"/>
    <property type="match status" value="1"/>
</dbReference>
<dbReference type="SMART" id="SM01120">
    <property type="entry name" value="Dak2"/>
    <property type="match status" value="1"/>
</dbReference>
<dbReference type="InterPro" id="IPR048394">
    <property type="entry name" value="FakA-like_M"/>
</dbReference>
<dbReference type="SMART" id="SM01121">
    <property type="entry name" value="Dak1_2"/>
    <property type="match status" value="1"/>
</dbReference>
<dbReference type="Pfam" id="PF02645">
    <property type="entry name" value="DegV"/>
    <property type="match status" value="1"/>
</dbReference>
<keyword evidence="1" id="KW-0446">Lipid-binding</keyword>
<dbReference type="InterPro" id="IPR033470">
    <property type="entry name" value="FakA-like_C"/>
</dbReference>
<accession>A0A1I4L2H8</accession>